<proteinExistence type="predicted"/>
<evidence type="ECO:0000256" key="1">
    <source>
        <dbReference type="ARBA" id="ARBA00022679"/>
    </source>
</evidence>
<feature type="domain" description="N-acetyltransferase" evidence="3">
    <location>
        <begin position="4"/>
        <end position="149"/>
    </location>
</feature>
<keyword evidence="1 4" id="KW-0808">Transferase</keyword>
<evidence type="ECO:0000259" key="3">
    <source>
        <dbReference type="PROSITE" id="PS51186"/>
    </source>
</evidence>
<keyword evidence="2" id="KW-0012">Acyltransferase</keyword>
<dbReference type="PANTHER" id="PTHR43877">
    <property type="entry name" value="AMINOALKYLPHOSPHONATE N-ACETYLTRANSFERASE-RELATED-RELATED"/>
    <property type="match status" value="1"/>
</dbReference>
<dbReference type="Pfam" id="PF00583">
    <property type="entry name" value="Acetyltransf_1"/>
    <property type="match status" value="1"/>
</dbReference>
<dbReference type="Proteomes" id="UP000257080">
    <property type="component" value="Unassembled WGS sequence"/>
</dbReference>
<dbReference type="CDD" id="cd04301">
    <property type="entry name" value="NAT_SF"/>
    <property type="match status" value="1"/>
</dbReference>
<comment type="caution">
    <text evidence="4">The sequence shown here is derived from an EMBL/GenBank/DDBJ whole genome shotgun (WGS) entry which is preliminary data.</text>
</comment>
<name>A0A3E0WC76_9MICO</name>
<evidence type="ECO:0000313" key="5">
    <source>
        <dbReference type="Proteomes" id="UP000257080"/>
    </source>
</evidence>
<dbReference type="GO" id="GO:0016747">
    <property type="term" value="F:acyltransferase activity, transferring groups other than amino-acyl groups"/>
    <property type="evidence" value="ECO:0007669"/>
    <property type="project" value="InterPro"/>
</dbReference>
<dbReference type="InterPro" id="IPR016181">
    <property type="entry name" value="Acyl_CoA_acyltransferase"/>
</dbReference>
<evidence type="ECO:0000256" key="2">
    <source>
        <dbReference type="ARBA" id="ARBA00023315"/>
    </source>
</evidence>
<evidence type="ECO:0000313" key="4">
    <source>
        <dbReference type="EMBL" id="RFA28163.1"/>
    </source>
</evidence>
<dbReference type="EMBL" id="NBXE01000017">
    <property type="protein sequence ID" value="RFA28163.1"/>
    <property type="molecule type" value="Genomic_DNA"/>
</dbReference>
<dbReference type="InterPro" id="IPR000182">
    <property type="entry name" value="GNAT_dom"/>
</dbReference>
<organism evidence="4 5">
    <name type="scientific">Subtercola boreus</name>
    <dbReference type="NCBI Taxonomy" id="120213"/>
    <lineage>
        <taxon>Bacteria</taxon>
        <taxon>Bacillati</taxon>
        <taxon>Actinomycetota</taxon>
        <taxon>Actinomycetes</taxon>
        <taxon>Micrococcales</taxon>
        <taxon>Microbacteriaceae</taxon>
        <taxon>Subtercola</taxon>
    </lineage>
</organism>
<dbReference type="InterPro" id="IPR050832">
    <property type="entry name" value="Bact_Acetyltransf"/>
</dbReference>
<dbReference type="OrthoDB" id="9805924at2"/>
<dbReference type="RefSeq" id="WP_116417954.1">
    <property type="nucleotide sequence ID" value="NZ_NBXC01000012.1"/>
</dbReference>
<dbReference type="PROSITE" id="PS51186">
    <property type="entry name" value="GNAT"/>
    <property type="match status" value="1"/>
</dbReference>
<protein>
    <submittedName>
        <fullName evidence="4">GNAT family N-acetyltransferase</fullName>
    </submittedName>
</protein>
<dbReference type="AlphaFoldDB" id="A0A3E0WC76"/>
<reference evidence="4 5" key="1">
    <citation type="submission" date="2017-04" db="EMBL/GenBank/DDBJ databases">
        <title>Comparative genome analysis of Subtercola boreus.</title>
        <authorList>
            <person name="Cho Y.-J."/>
            <person name="Cho A."/>
            <person name="Kim O.-S."/>
            <person name="Lee J.-I."/>
        </authorList>
    </citation>
    <scope>NUCLEOTIDE SEQUENCE [LARGE SCALE GENOMIC DNA]</scope>
    <source>
        <strain evidence="4 5">P28004</strain>
    </source>
</reference>
<accession>A0A3E0WC76</accession>
<gene>
    <name evidence="4" type="ORF">B7R25_05500</name>
</gene>
<sequence length="149" mass="16260">MATVTVRPVEVGDHAEWELLFIGYGQFYSSPTEGAVAARVWSWLLDPGHETEGFVAVDDRGRLLGLAHVREFARPLAGARGLYLDDLFVAPHARGAGVATSLLNELKSLAADRGLDVVRWITASSNDTAQRVYDKLADKTAFVTYNITV</sequence>
<dbReference type="SUPFAM" id="SSF55729">
    <property type="entry name" value="Acyl-CoA N-acyltransferases (Nat)"/>
    <property type="match status" value="1"/>
</dbReference>
<dbReference type="Gene3D" id="3.40.630.30">
    <property type="match status" value="1"/>
</dbReference>